<dbReference type="Proteomes" id="UP001605036">
    <property type="component" value="Unassembled WGS sequence"/>
</dbReference>
<gene>
    <name evidence="1" type="ORF">R1flu_012612</name>
</gene>
<dbReference type="AlphaFoldDB" id="A0ABD1ZB99"/>
<protein>
    <submittedName>
        <fullName evidence="1">Uncharacterized protein</fullName>
    </submittedName>
</protein>
<keyword evidence="2" id="KW-1185">Reference proteome</keyword>
<organism evidence="1 2">
    <name type="scientific">Riccia fluitans</name>
    <dbReference type="NCBI Taxonomy" id="41844"/>
    <lineage>
        <taxon>Eukaryota</taxon>
        <taxon>Viridiplantae</taxon>
        <taxon>Streptophyta</taxon>
        <taxon>Embryophyta</taxon>
        <taxon>Marchantiophyta</taxon>
        <taxon>Marchantiopsida</taxon>
        <taxon>Marchantiidae</taxon>
        <taxon>Marchantiales</taxon>
        <taxon>Ricciaceae</taxon>
        <taxon>Riccia</taxon>
    </lineage>
</organism>
<evidence type="ECO:0000313" key="2">
    <source>
        <dbReference type="Proteomes" id="UP001605036"/>
    </source>
</evidence>
<accession>A0ABD1ZB99</accession>
<proteinExistence type="predicted"/>
<evidence type="ECO:0000313" key="1">
    <source>
        <dbReference type="EMBL" id="KAL2645025.1"/>
    </source>
</evidence>
<dbReference type="EMBL" id="JBHFFA010000002">
    <property type="protein sequence ID" value="KAL2645025.1"/>
    <property type="molecule type" value="Genomic_DNA"/>
</dbReference>
<sequence>MSSLLVVWYGGNPGSDDCNRVDFLDRTTATKINHGAAYSDFNGITGLLESLMNGPESNRFLLEGKRISLTKASTKIVEFLLRRSTVELN</sequence>
<reference evidence="1 2" key="1">
    <citation type="submission" date="2024-09" db="EMBL/GenBank/DDBJ databases">
        <title>Chromosome-scale assembly of Riccia fluitans.</title>
        <authorList>
            <person name="Paukszto L."/>
            <person name="Sawicki J."/>
            <person name="Karawczyk K."/>
            <person name="Piernik-Szablinska J."/>
            <person name="Szczecinska M."/>
            <person name="Mazdziarz M."/>
        </authorList>
    </citation>
    <scope>NUCLEOTIDE SEQUENCE [LARGE SCALE GENOMIC DNA]</scope>
    <source>
        <strain evidence="1">Rf_01</strain>
        <tissue evidence="1">Aerial parts of the thallus</tissue>
    </source>
</reference>
<comment type="caution">
    <text evidence="1">The sequence shown here is derived from an EMBL/GenBank/DDBJ whole genome shotgun (WGS) entry which is preliminary data.</text>
</comment>
<name>A0ABD1ZB99_9MARC</name>